<protein>
    <submittedName>
        <fullName evidence="2">Uncharacterized protein</fullName>
    </submittedName>
</protein>
<reference evidence="2" key="2">
    <citation type="submission" date="2023-05" db="EMBL/GenBank/DDBJ databases">
        <authorList>
            <consortium name="Lawrence Berkeley National Laboratory"/>
            <person name="Steindorff A."/>
            <person name="Hensen N."/>
            <person name="Bonometti L."/>
            <person name="Westerberg I."/>
            <person name="Brannstrom I.O."/>
            <person name="Guillou S."/>
            <person name="Cros-Aarteil S."/>
            <person name="Calhoun S."/>
            <person name="Haridas S."/>
            <person name="Kuo A."/>
            <person name="Mondo S."/>
            <person name="Pangilinan J."/>
            <person name="Riley R."/>
            <person name="Labutti K."/>
            <person name="Andreopoulos B."/>
            <person name="Lipzen A."/>
            <person name="Chen C."/>
            <person name="Yanf M."/>
            <person name="Daum C."/>
            <person name="Ng V."/>
            <person name="Clum A."/>
            <person name="Ohm R."/>
            <person name="Martin F."/>
            <person name="Silar P."/>
            <person name="Natvig D."/>
            <person name="Lalanne C."/>
            <person name="Gautier V."/>
            <person name="Ament-Velasquez S.L."/>
            <person name="Kruys A."/>
            <person name="Hutchinson M.I."/>
            <person name="Powell A.J."/>
            <person name="Barry K."/>
            <person name="Miller A.N."/>
            <person name="Grigoriev I.V."/>
            <person name="Debuchy R."/>
            <person name="Gladieux P."/>
            <person name="Thoren M.H."/>
            <person name="Johannesson H."/>
        </authorList>
    </citation>
    <scope>NUCLEOTIDE SEQUENCE</scope>
    <source>
        <strain evidence="2">CBS 103.79</strain>
    </source>
</reference>
<dbReference type="AlphaFoldDB" id="A0AAN6MBK9"/>
<accession>A0AAN6MBK9</accession>
<name>A0AAN6MBK9_9PEZI</name>
<evidence type="ECO:0000256" key="1">
    <source>
        <dbReference type="SAM" id="MobiDB-lite"/>
    </source>
</evidence>
<organism evidence="2 3">
    <name type="scientific">Staphylotrichum tortipilum</name>
    <dbReference type="NCBI Taxonomy" id="2831512"/>
    <lineage>
        <taxon>Eukaryota</taxon>
        <taxon>Fungi</taxon>
        <taxon>Dikarya</taxon>
        <taxon>Ascomycota</taxon>
        <taxon>Pezizomycotina</taxon>
        <taxon>Sordariomycetes</taxon>
        <taxon>Sordariomycetidae</taxon>
        <taxon>Sordariales</taxon>
        <taxon>Chaetomiaceae</taxon>
        <taxon>Staphylotrichum</taxon>
    </lineage>
</organism>
<sequence length="179" mass="18330">MASSAPPPKPAGNLRDNVSRVKRPTPGGLALFVGLRGADIFLQYSLLAHHAANPLLHALGIPTLPAPLSAGVPIWPGVSALPFFAVGSWLKQGFWALFVTENEMPLGSAVGISLFNTIFNSFNSIASTVAPLLAPLMPAVAGALLGRLGVVASSLPDQDTLTPTLLLGTVMCAVVGTSG</sequence>
<feature type="compositionally biased region" description="Pro residues" evidence="1">
    <location>
        <begin position="1"/>
        <end position="10"/>
    </location>
</feature>
<dbReference type="Proteomes" id="UP001303889">
    <property type="component" value="Unassembled WGS sequence"/>
</dbReference>
<evidence type="ECO:0000313" key="3">
    <source>
        <dbReference type="Proteomes" id="UP001303889"/>
    </source>
</evidence>
<proteinExistence type="predicted"/>
<feature type="region of interest" description="Disordered" evidence="1">
    <location>
        <begin position="1"/>
        <end position="21"/>
    </location>
</feature>
<gene>
    <name evidence="2" type="ORF">C8A05DRAFT_19837</name>
</gene>
<dbReference type="EMBL" id="MU856179">
    <property type="protein sequence ID" value="KAK3897387.1"/>
    <property type="molecule type" value="Genomic_DNA"/>
</dbReference>
<keyword evidence="3" id="KW-1185">Reference proteome</keyword>
<comment type="caution">
    <text evidence="2">The sequence shown here is derived from an EMBL/GenBank/DDBJ whole genome shotgun (WGS) entry which is preliminary data.</text>
</comment>
<evidence type="ECO:0000313" key="2">
    <source>
        <dbReference type="EMBL" id="KAK3897387.1"/>
    </source>
</evidence>
<reference evidence="2" key="1">
    <citation type="journal article" date="2023" name="Mol. Phylogenet. Evol.">
        <title>Genome-scale phylogeny and comparative genomics of the fungal order Sordariales.</title>
        <authorList>
            <person name="Hensen N."/>
            <person name="Bonometti L."/>
            <person name="Westerberg I."/>
            <person name="Brannstrom I.O."/>
            <person name="Guillou S."/>
            <person name="Cros-Aarteil S."/>
            <person name="Calhoun S."/>
            <person name="Haridas S."/>
            <person name="Kuo A."/>
            <person name="Mondo S."/>
            <person name="Pangilinan J."/>
            <person name="Riley R."/>
            <person name="LaButti K."/>
            <person name="Andreopoulos B."/>
            <person name="Lipzen A."/>
            <person name="Chen C."/>
            <person name="Yan M."/>
            <person name="Daum C."/>
            <person name="Ng V."/>
            <person name="Clum A."/>
            <person name="Steindorff A."/>
            <person name="Ohm R.A."/>
            <person name="Martin F."/>
            <person name="Silar P."/>
            <person name="Natvig D.O."/>
            <person name="Lalanne C."/>
            <person name="Gautier V."/>
            <person name="Ament-Velasquez S.L."/>
            <person name="Kruys A."/>
            <person name="Hutchinson M.I."/>
            <person name="Powell A.J."/>
            <person name="Barry K."/>
            <person name="Miller A.N."/>
            <person name="Grigoriev I.V."/>
            <person name="Debuchy R."/>
            <person name="Gladieux P."/>
            <person name="Hiltunen Thoren M."/>
            <person name="Johannesson H."/>
        </authorList>
    </citation>
    <scope>NUCLEOTIDE SEQUENCE</scope>
    <source>
        <strain evidence="2">CBS 103.79</strain>
    </source>
</reference>